<feature type="region of interest" description="Disordered" evidence="1">
    <location>
        <begin position="936"/>
        <end position="960"/>
    </location>
</feature>
<feature type="region of interest" description="Disordered" evidence="1">
    <location>
        <begin position="803"/>
        <end position="826"/>
    </location>
</feature>
<feature type="region of interest" description="Disordered" evidence="1">
    <location>
        <begin position="504"/>
        <end position="791"/>
    </location>
</feature>
<gene>
    <name evidence="3" type="ORF">Anas_00748</name>
</gene>
<feature type="compositionally biased region" description="Polar residues" evidence="1">
    <location>
        <begin position="507"/>
        <end position="519"/>
    </location>
</feature>
<feature type="compositionally biased region" description="Basic and acidic residues" evidence="1">
    <location>
        <begin position="171"/>
        <end position="192"/>
    </location>
</feature>
<proteinExistence type="predicted"/>
<accession>A0A5N5TH62</accession>
<feature type="non-terminal residue" evidence="3">
    <location>
        <position position="1361"/>
    </location>
</feature>
<feature type="compositionally biased region" description="Low complexity" evidence="1">
    <location>
        <begin position="529"/>
        <end position="540"/>
    </location>
</feature>
<keyword evidence="4" id="KW-1185">Reference proteome</keyword>
<feature type="region of interest" description="Disordered" evidence="1">
    <location>
        <begin position="979"/>
        <end position="1000"/>
    </location>
</feature>
<feature type="region of interest" description="Disordered" evidence="1">
    <location>
        <begin position="1052"/>
        <end position="1188"/>
    </location>
</feature>
<feature type="compositionally biased region" description="Basic and acidic residues" evidence="1">
    <location>
        <begin position="624"/>
        <end position="646"/>
    </location>
</feature>
<feature type="compositionally biased region" description="Basic and acidic residues" evidence="1">
    <location>
        <begin position="543"/>
        <end position="557"/>
    </location>
</feature>
<keyword evidence="2" id="KW-0732">Signal</keyword>
<feature type="region of interest" description="Disordered" evidence="1">
    <location>
        <begin position="293"/>
        <end position="341"/>
    </location>
</feature>
<evidence type="ECO:0000256" key="1">
    <source>
        <dbReference type="SAM" id="MobiDB-lite"/>
    </source>
</evidence>
<feature type="compositionally biased region" description="Polar residues" evidence="1">
    <location>
        <begin position="1152"/>
        <end position="1177"/>
    </location>
</feature>
<dbReference type="OrthoDB" id="193931at2759"/>
<feature type="compositionally biased region" description="Basic residues" evidence="1">
    <location>
        <begin position="730"/>
        <end position="740"/>
    </location>
</feature>
<feature type="compositionally biased region" description="Polar residues" evidence="1">
    <location>
        <begin position="312"/>
        <end position="341"/>
    </location>
</feature>
<evidence type="ECO:0000256" key="2">
    <source>
        <dbReference type="SAM" id="SignalP"/>
    </source>
</evidence>
<evidence type="ECO:0000313" key="3">
    <source>
        <dbReference type="EMBL" id="KAB7505811.1"/>
    </source>
</evidence>
<feature type="compositionally biased region" description="Basic and acidic residues" evidence="1">
    <location>
        <begin position="1178"/>
        <end position="1188"/>
    </location>
</feature>
<comment type="caution">
    <text evidence="3">The sequence shown here is derived from an EMBL/GenBank/DDBJ whole genome shotgun (WGS) entry which is preliminary data.</text>
</comment>
<organism evidence="3 4">
    <name type="scientific">Armadillidium nasatum</name>
    <dbReference type="NCBI Taxonomy" id="96803"/>
    <lineage>
        <taxon>Eukaryota</taxon>
        <taxon>Metazoa</taxon>
        <taxon>Ecdysozoa</taxon>
        <taxon>Arthropoda</taxon>
        <taxon>Crustacea</taxon>
        <taxon>Multicrustacea</taxon>
        <taxon>Malacostraca</taxon>
        <taxon>Eumalacostraca</taxon>
        <taxon>Peracarida</taxon>
        <taxon>Isopoda</taxon>
        <taxon>Oniscidea</taxon>
        <taxon>Crinocheta</taxon>
        <taxon>Armadillidiidae</taxon>
        <taxon>Armadillidium</taxon>
    </lineage>
</organism>
<feature type="compositionally biased region" description="Polar residues" evidence="1">
    <location>
        <begin position="803"/>
        <end position="824"/>
    </location>
</feature>
<feature type="compositionally biased region" description="Basic and acidic residues" evidence="1">
    <location>
        <begin position="296"/>
        <end position="305"/>
    </location>
</feature>
<feature type="region of interest" description="Disordered" evidence="1">
    <location>
        <begin position="1253"/>
        <end position="1282"/>
    </location>
</feature>
<feature type="compositionally biased region" description="Basic and acidic residues" evidence="1">
    <location>
        <begin position="579"/>
        <end position="606"/>
    </location>
</feature>
<feature type="compositionally biased region" description="Polar residues" evidence="1">
    <location>
        <begin position="193"/>
        <end position="202"/>
    </location>
</feature>
<sequence length="1361" mass="152933">MFFLICFLCCLLFIVYEITSGGGVKGKQSLSHRISAGWRARRSARDERLVEGDEGFASFTPSRRQFYSRTLSRDLPLKTNSEDFQRTGSRNSWDASTSSGTIPRTGTATGSTIPTQFNQESSNKLASKSSISDPNTRTMRESNNNPVFRERPLSATGSTMSSGEAFGRVGGHFEQHKDKSSASFKSDKDKQESNTGKQSVQQLKDLVSELESVTEENSDTRQNSSKANASFLTTNVKCPLQSPKPSKSFTSLQMQQHNLINQSNSNPNIVFSITITPRNQQLLSKNMISSNASYKETNKEEKNSKEYGLSDTLINSHDNNQHDTISSKKTPKNTFTPYSPNSSSVGKNAIFNKQRVSDTTKVSNDIKSEKVADSQSVPLSKVNEVEKTKDLELHSEKSTENIKTGTNLPSYLKSNDTFKVENKHLLNVEPYRRGRSEDLKVAIDLANSSSSSTVDSGRSIKPYKKSKSRDITPTIEAASERFTQLNSGNLRKISPFEAYRRSKSKELSSSIDIVNNSTENRMRSPPPTSDSIIKSDSSMSQFEKARTSIEKKFEKAKSPPIELETTIKEVPNSPPLLQESKDDTTNESQKEKEKQSKEIKESDKPKSVYKILTTKFTRSLSNLGEDKQDKSQNKDNTEENDKEEKFKLKRPSIFMKKMEKSSSKTSIAETESKDDDTDKNDKKSNKLSYALNKFLGRKPEDTSNKMNKNDTLIAPKKSTSVVIIPEKVKKPPRFRTKKFSKSQENLNQGNEDEEFDHETRSKSVFPDSEQTTEVEDKNITSKETNSHLSQIEIKIAPTINNTIHSYDSKPKVSSSQNTNYSPSIASYGLSPALINKRLSSVHSNSSDKDLPSPQTELDIGSKKKLGHEFTEERSITPIESSPSGLEDIKEAEDESVMDRITRKSYYTRFNEMKRKPKPKRIDSRETMDQQLAAAKARLMQEESREAASSSRMTPQRTFTSISPPLILDGVIRRASKGTLPRTISLPPDDGFVGGSRNSPFNNQEEAFKSIRYQSSEREPVGFYRSNSITKEEQKPYRRQLSTNLDEAYSNHKRLSSVGRDDPPFFLRQPSIPRDDEPPTFRLPSVVKDEPPSYRRLSAALRDEPQLRDSSLTKDESFSYNKMPSTSLRDSIKDKRQPSIPRDSFGHRRSLSRDFSNQLKNNETHISTINSPTNGFQQKTKDSDNSNENYEKSDAFAAANAAGKAAGEAAAAAVAVSPTQRIPSPLSNISASDPDAVKSAREELTRRLTPLTRLSSLGSGESRPYRRTVTSGNLPLNQFSTNKTTGLERPYRRTTTTDLPPLDSRIRTNELRRFQEPSRRFSGIRLVVWQQFVTHILTVFYKQRLVVHPMEASNNNLGSKTK</sequence>
<evidence type="ECO:0000313" key="4">
    <source>
        <dbReference type="Proteomes" id="UP000326759"/>
    </source>
</evidence>
<feature type="compositionally biased region" description="Polar residues" evidence="1">
    <location>
        <begin position="86"/>
        <end position="120"/>
    </location>
</feature>
<evidence type="ECO:0008006" key="5">
    <source>
        <dbReference type="Google" id="ProtNLM"/>
    </source>
</evidence>
<feature type="chain" id="PRO_5024371868" description="Supervillin" evidence="2">
    <location>
        <begin position="22"/>
        <end position="1361"/>
    </location>
</feature>
<protein>
    <recommendedName>
        <fullName evidence="5">Supervillin</fullName>
    </recommendedName>
</protein>
<feature type="compositionally biased region" description="Basic and acidic residues" evidence="1">
    <location>
        <begin position="1100"/>
        <end position="1116"/>
    </location>
</feature>
<feature type="compositionally biased region" description="Polar residues" evidence="1">
    <location>
        <begin position="1117"/>
        <end position="1128"/>
    </location>
</feature>
<feature type="compositionally biased region" description="Polar residues" evidence="1">
    <location>
        <begin position="133"/>
        <end position="146"/>
    </location>
</feature>
<reference evidence="3 4" key="1">
    <citation type="journal article" date="2019" name="PLoS Biol.">
        <title>Sex chromosomes control vertical transmission of feminizing Wolbachia symbionts in an isopod.</title>
        <authorList>
            <person name="Becking T."/>
            <person name="Chebbi M.A."/>
            <person name="Giraud I."/>
            <person name="Moumen B."/>
            <person name="Laverre T."/>
            <person name="Caubet Y."/>
            <person name="Peccoud J."/>
            <person name="Gilbert C."/>
            <person name="Cordaux R."/>
        </authorList>
    </citation>
    <scope>NUCLEOTIDE SEQUENCE [LARGE SCALE GENOMIC DNA]</scope>
    <source>
        <strain evidence="3">ANa2</strain>
        <tissue evidence="3">Whole body excluding digestive tract and cuticle</tissue>
    </source>
</reference>
<dbReference type="EMBL" id="SEYY01001100">
    <property type="protein sequence ID" value="KAB7505811.1"/>
    <property type="molecule type" value="Genomic_DNA"/>
</dbReference>
<dbReference type="Proteomes" id="UP000326759">
    <property type="component" value="Unassembled WGS sequence"/>
</dbReference>
<feature type="region of interest" description="Disordered" evidence="1">
    <location>
        <begin position="839"/>
        <end position="894"/>
    </location>
</feature>
<feature type="region of interest" description="Disordered" evidence="1">
    <location>
        <begin position="78"/>
        <end position="202"/>
    </location>
</feature>
<feature type="compositionally biased region" description="Polar residues" evidence="1">
    <location>
        <begin position="1267"/>
        <end position="1282"/>
    </location>
</feature>
<name>A0A5N5TH62_9CRUS</name>
<feature type="signal peptide" evidence="2">
    <location>
        <begin position="1"/>
        <end position="21"/>
    </location>
</feature>
<feature type="compositionally biased region" description="Low complexity" evidence="1">
    <location>
        <begin position="121"/>
        <end position="132"/>
    </location>
</feature>